<dbReference type="InterPro" id="IPR011989">
    <property type="entry name" value="ARM-like"/>
</dbReference>
<dbReference type="InterPro" id="IPR016024">
    <property type="entry name" value="ARM-type_fold"/>
</dbReference>
<comment type="subcellular location">
    <subcellularLocation>
        <location evidence="2">Cytoplasm</location>
    </subcellularLocation>
    <subcellularLocation>
        <location evidence="1">Nucleus</location>
    </subcellularLocation>
</comment>
<dbReference type="GO" id="GO:0034657">
    <property type="term" value="C:GID complex"/>
    <property type="evidence" value="ECO:0007669"/>
    <property type="project" value="TreeGrafter"/>
</dbReference>
<sequence length="957" mass="104996">MYGHQTATTLTATSLPTSPQLPSFLLFSPLPQYSASPAQTAPRAGHGTPRPRPVSPHTQQTQTYCLRTPLQLYIPTAARPVSAVLGYGSIRRVFALFFAKTLPIRPTFQTCARGPLHGRRSKTQEVRVIFVWGNGNGGRENGEERKRKKRGRRGGKTTDGIWTAFTQGLGGAWAAFGGKTGAENERSEKRGEEGEKKGIEGEGGEKRGKRPVEIEEGRQEEGEECFFPGEKGGNGRSGGKKEGEKMEGEKEEKEGEKGTGRDWEGVAEAAGEMDVAQEGLEGEGGAEEGAVGVERLRVLKNEVIGYPERKKQLLEQGVLGVLGKVLERGEEAAKIEAIIVLRSLAQGGEKYATCICRSGIVDQLFGFVVEGTEKLMTVSLKALVTTLRGAAGVLGGLEALGVQGIPQEAVDRFVSILRGWRREEFWQKGYEQASLAAHIIAVCAGAGEQKNELGGWGILEILVEIVWEIGDRSKKKTEERFYSTKLLDAALQALSSLSHKQDMYGSQIAASYRQPGSNINEGYPMISKLLKLVKDVETPIRLGASGCLANMYRSGAIPKRYINELEYTVIPILVRLLDEEERVRERALAILAYLVTDNDEMQRAACDADVIKKLAGILHHINNSPFQEETGSTNDKIVEAVFLAIAALTLFKDDYRKQVINAKIVPYIVLALSHRSAGVRVAACQCTRSLSRSVCVLRSNLVDAGITDPLFVLLTDDDLKVKTAACAAVCNLVLDFSPMRSAIMEKGALKIMCEHAKNENSALRLNAVWALKHIVYAAETEIKKNVLKELGYNALIKLCDDSEIGVQEQALDVIRNVICGQQENIDLLLNNIGTSQIISIIKGKLASGFTEIITAAIYICVHIASGSDIHRNIIIEENEILQLILKHIGHTSFEVRLGCLWVLINLTWSDDNSDKVMKEHRNQVLKDIGFLEKLKLMQNDSSSDIRERVKTALSQLE</sequence>
<evidence type="ECO:0000256" key="3">
    <source>
        <dbReference type="ARBA" id="ARBA00022490"/>
    </source>
</evidence>
<comment type="caution">
    <text evidence="7">The sequence shown here is derived from an EMBL/GenBank/DDBJ whole genome shotgun (WGS) entry which is preliminary data.</text>
</comment>
<feature type="compositionally biased region" description="Basic and acidic residues" evidence="6">
    <location>
        <begin position="182"/>
        <end position="220"/>
    </location>
</feature>
<feature type="region of interest" description="Disordered" evidence="6">
    <location>
        <begin position="133"/>
        <end position="262"/>
    </location>
</feature>
<reference evidence="8" key="1">
    <citation type="journal article" date="2016" name="Nat. Commun.">
        <title>Genome analysis of three Pneumocystis species reveals adaptation mechanisms to life exclusively in mammalian hosts.</title>
        <authorList>
            <person name="Ma L."/>
            <person name="Chen Z."/>
            <person name="Huang D.W."/>
            <person name="Kutty G."/>
            <person name="Ishihara M."/>
            <person name="Wang H."/>
            <person name="Abouelleil A."/>
            <person name="Bishop L."/>
            <person name="Davey E."/>
            <person name="Deng R."/>
            <person name="Deng X."/>
            <person name="Fan L."/>
            <person name="Fantoni G."/>
            <person name="Fitzgerald M."/>
            <person name="Gogineni E."/>
            <person name="Goldberg J.M."/>
            <person name="Handley G."/>
            <person name="Hu X."/>
            <person name="Huber C."/>
            <person name="Jiao X."/>
            <person name="Jones K."/>
            <person name="Levin J.Z."/>
            <person name="Liu Y."/>
            <person name="Macdonald P."/>
            <person name="Melnikov A."/>
            <person name="Raley C."/>
            <person name="Sassi M."/>
            <person name="Sherman B.T."/>
            <person name="Song X."/>
            <person name="Sykes S."/>
            <person name="Tran B."/>
            <person name="Walsh L."/>
            <person name="Xia Y."/>
            <person name="Yang J."/>
            <person name="Young S."/>
            <person name="Zeng Q."/>
            <person name="Zheng X."/>
            <person name="Stephens R."/>
            <person name="Nusbaum C."/>
            <person name="Birren B.W."/>
            <person name="Azadi P."/>
            <person name="Lempicki R.A."/>
            <person name="Cuomo C.A."/>
            <person name="Kovacs J.A."/>
        </authorList>
    </citation>
    <scope>NUCLEOTIDE SEQUENCE [LARGE SCALE GENOMIC DNA]</scope>
    <source>
        <strain evidence="8">RU7</strain>
    </source>
</reference>
<dbReference type="EMBL" id="LFWA01000005">
    <property type="protein sequence ID" value="KTW31141.1"/>
    <property type="molecule type" value="Genomic_DNA"/>
</dbReference>
<dbReference type="PANTHER" id="PTHR15651:SF7">
    <property type="entry name" value="ARMADILLO REPEAT-CONTAINING PROTEIN 8"/>
    <property type="match status" value="1"/>
</dbReference>
<protein>
    <submittedName>
        <fullName evidence="7">Uncharacterized protein</fullName>
    </submittedName>
</protein>
<evidence type="ECO:0000313" key="8">
    <source>
        <dbReference type="Proteomes" id="UP000053447"/>
    </source>
</evidence>
<keyword evidence="3" id="KW-0963">Cytoplasm</keyword>
<dbReference type="SMART" id="SM00185">
    <property type="entry name" value="ARM"/>
    <property type="match status" value="9"/>
</dbReference>
<feature type="region of interest" description="Disordered" evidence="6">
    <location>
        <begin position="36"/>
        <end position="59"/>
    </location>
</feature>
<proteinExistence type="predicted"/>
<gene>
    <name evidence="7" type="ORF">T551_01214</name>
</gene>
<evidence type="ECO:0000256" key="6">
    <source>
        <dbReference type="SAM" id="MobiDB-lite"/>
    </source>
</evidence>
<keyword evidence="8" id="KW-1185">Reference proteome</keyword>
<feature type="compositionally biased region" description="Basic and acidic residues" evidence="6">
    <location>
        <begin position="239"/>
        <end position="262"/>
    </location>
</feature>
<dbReference type="STRING" id="1408657.A0A0W4ZS22"/>
<keyword evidence="4" id="KW-0677">Repeat</keyword>
<dbReference type="Proteomes" id="UP000053447">
    <property type="component" value="Unassembled WGS sequence"/>
</dbReference>
<dbReference type="PANTHER" id="PTHR15651">
    <property type="entry name" value="ARMADILLO REPEAT-CONTAINING PROTEIN 8"/>
    <property type="match status" value="1"/>
</dbReference>
<organism evidence="7 8">
    <name type="scientific">Pneumocystis jirovecii (strain RU7)</name>
    <name type="common">Human pneumocystis pneumonia agent</name>
    <dbReference type="NCBI Taxonomy" id="1408657"/>
    <lineage>
        <taxon>Eukaryota</taxon>
        <taxon>Fungi</taxon>
        <taxon>Dikarya</taxon>
        <taxon>Ascomycota</taxon>
        <taxon>Taphrinomycotina</taxon>
        <taxon>Pneumocystomycetes</taxon>
        <taxon>Pneumocystaceae</taxon>
        <taxon>Pneumocystis</taxon>
    </lineage>
</organism>
<dbReference type="RefSeq" id="XP_018230131.1">
    <property type="nucleotide sequence ID" value="XM_018373477.1"/>
</dbReference>
<dbReference type="OrthoDB" id="5559898at2759"/>
<dbReference type="GeneID" id="28939732"/>
<name>A0A0W4ZS22_PNEJ7</name>
<evidence type="ECO:0000256" key="5">
    <source>
        <dbReference type="ARBA" id="ARBA00023242"/>
    </source>
</evidence>
<dbReference type="VEuPathDB" id="FungiDB:T551_01214"/>
<feature type="compositionally biased region" description="Basic residues" evidence="6">
    <location>
        <begin position="146"/>
        <end position="155"/>
    </location>
</feature>
<dbReference type="SUPFAM" id="SSF48371">
    <property type="entry name" value="ARM repeat"/>
    <property type="match status" value="3"/>
</dbReference>
<evidence type="ECO:0000256" key="1">
    <source>
        <dbReference type="ARBA" id="ARBA00004123"/>
    </source>
</evidence>
<dbReference type="GO" id="GO:0005737">
    <property type="term" value="C:cytoplasm"/>
    <property type="evidence" value="ECO:0007669"/>
    <property type="project" value="UniProtKB-SubCell"/>
</dbReference>
<evidence type="ECO:0000256" key="2">
    <source>
        <dbReference type="ARBA" id="ARBA00004496"/>
    </source>
</evidence>
<dbReference type="GO" id="GO:0043161">
    <property type="term" value="P:proteasome-mediated ubiquitin-dependent protein catabolic process"/>
    <property type="evidence" value="ECO:0007669"/>
    <property type="project" value="TreeGrafter"/>
</dbReference>
<evidence type="ECO:0000313" key="7">
    <source>
        <dbReference type="EMBL" id="KTW31141.1"/>
    </source>
</evidence>
<dbReference type="Gene3D" id="1.25.10.10">
    <property type="entry name" value="Leucine-rich Repeat Variant"/>
    <property type="match status" value="3"/>
</dbReference>
<accession>A0A0W4ZS22</accession>
<evidence type="ECO:0000256" key="4">
    <source>
        <dbReference type="ARBA" id="ARBA00022737"/>
    </source>
</evidence>
<dbReference type="InterPro" id="IPR000225">
    <property type="entry name" value="Armadillo"/>
</dbReference>
<keyword evidence="5" id="KW-0539">Nucleus</keyword>
<dbReference type="AlphaFoldDB" id="A0A0W4ZS22"/>
<dbReference type="GO" id="GO:0005634">
    <property type="term" value="C:nucleus"/>
    <property type="evidence" value="ECO:0007669"/>
    <property type="project" value="UniProtKB-SubCell"/>
</dbReference>
<dbReference type="InterPro" id="IPR038739">
    <property type="entry name" value="ARMC8/Vid28"/>
</dbReference>